<dbReference type="InterPro" id="IPR043926">
    <property type="entry name" value="ABCG_dom"/>
</dbReference>
<evidence type="ECO:0000313" key="11">
    <source>
        <dbReference type="EnsemblMetazoa" id="XP_014245629.1"/>
    </source>
</evidence>
<comment type="subcellular location">
    <subcellularLocation>
        <location evidence="1">Membrane</location>
        <topology evidence="1">Multi-pass membrane protein</topology>
    </subcellularLocation>
</comment>
<dbReference type="GO" id="GO:0030659">
    <property type="term" value="C:cytoplasmic vesicle membrane"/>
    <property type="evidence" value="ECO:0007669"/>
    <property type="project" value="TreeGrafter"/>
</dbReference>
<dbReference type="PROSITE" id="PS50893">
    <property type="entry name" value="ABC_TRANSPORTER_2"/>
    <property type="match status" value="1"/>
</dbReference>
<dbReference type="InterPro" id="IPR013525">
    <property type="entry name" value="ABC2_TM"/>
</dbReference>
<dbReference type="GO" id="GO:0005886">
    <property type="term" value="C:plasma membrane"/>
    <property type="evidence" value="ECO:0007669"/>
    <property type="project" value="TreeGrafter"/>
</dbReference>
<evidence type="ECO:0000256" key="7">
    <source>
        <dbReference type="ARBA" id="ARBA00022989"/>
    </source>
</evidence>
<dbReference type="AlphaFoldDB" id="A0A8I6RG64"/>
<name>A0A8I6RG64_CIMLE</name>
<feature type="transmembrane region" description="Helical" evidence="9">
    <location>
        <begin position="567"/>
        <end position="589"/>
    </location>
</feature>
<evidence type="ECO:0000313" key="12">
    <source>
        <dbReference type="Proteomes" id="UP000494040"/>
    </source>
</evidence>
<protein>
    <recommendedName>
        <fullName evidence="10">ABC transporter domain-containing protein</fullName>
    </recommendedName>
</protein>
<dbReference type="PANTHER" id="PTHR48041:SF139">
    <property type="entry name" value="PROTEIN SCARLET"/>
    <property type="match status" value="1"/>
</dbReference>
<reference evidence="11" key="1">
    <citation type="submission" date="2022-01" db="UniProtKB">
        <authorList>
            <consortium name="EnsemblMetazoa"/>
        </authorList>
    </citation>
    <scope>IDENTIFICATION</scope>
</reference>
<dbReference type="InterPro" id="IPR003593">
    <property type="entry name" value="AAA+_ATPase"/>
</dbReference>
<dbReference type="PANTHER" id="PTHR48041">
    <property type="entry name" value="ABC TRANSPORTER G FAMILY MEMBER 28"/>
    <property type="match status" value="1"/>
</dbReference>
<dbReference type="SMART" id="SM00382">
    <property type="entry name" value="AAA"/>
    <property type="match status" value="1"/>
</dbReference>
<keyword evidence="12" id="KW-1185">Reference proteome</keyword>
<feature type="transmembrane region" description="Helical" evidence="9">
    <location>
        <begin position="343"/>
        <end position="363"/>
    </location>
</feature>
<dbReference type="OrthoDB" id="66620at2759"/>
<dbReference type="Pfam" id="PF00005">
    <property type="entry name" value="ABC_tran"/>
    <property type="match status" value="1"/>
</dbReference>
<evidence type="ECO:0000256" key="2">
    <source>
        <dbReference type="ARBA" id="ARBA00005814"/>
    </source>
</evidence>
<dbReference type="GO" id="GO:0005524">
    <property type="term" value="F:ATP binding"/>
    <property type="evidence" value="ECO:0007669"/>
    <property type="project" value="UniProtKB-KW"/>
</dbReference>
<evidence type="ECO:0000259" key="10">
    <source>
        <dbReference type="PROSITE" id="PS50893"/>
    </source>
</evidence>
<feature type="transmembrane region" description="Helical" evidence="9">
    <location>
        <begin position="453"/>
        <end position="481"/>
    </location>
</feature>
<proteinExistence type="inferred from homology"/>
<comment type="similarity">
    <text evidence="2">Belongs to the ABC transporter superfamily. ABCG family. Eye pigment precursor importer (TC 3.A.1.204) subfamily.</text>
</comment>
<evidence type="ECO:0000256" key="3">
    <source>
        <dbReference type="ARBA" id="ARBA00022448"/>
    </source>
</evidence>
<keyword evidence="8 9" id="KW-0472">Membrane</keyword>
<keyword evidence="5" id="KW-0547">Nucleotide-binding</keyword>
<organism evidence="11 12">
    <name type="scientific">Cimex lectularius</name>
    <name type="common">Bed bug</name>
    <name type="synonym">Acanthia lectularia</name>
    <dbReference type="NCBI Taxonomy" id="79782"/>
    <lineage>
        <taxon>Eukaryota</taxon>
        <taxon>Metazoa</taxon>
        <taxon>Ecdysozoa</taxon>
        <taxon>Arthropoda</taxon>
        <taxon>Hexapoda</taxon>
        <taxon>Insecta</taxon>
        <taxon>Pterygota</taxon>
        <taxon>Neoptera</taxon>
        <taxon>Paraneoptera</taxon>
        <taxon>Hemiptera</taxon>
        <taxon>Heteroptera</taxon>
        <taxon>Panheteroptera</taxon>
        <taxon>Cimicomorpha</taxon>
        <taxon>Cimicidae</taxon>
        <taxon>Cimex</taxon>
    </lineage>
</organism>
<keyword evidence="3" id="KW-0813">Transport</keyword>
<dbReference type="InterPro" id="IPR050352">
    <property type="entry name" value="ABCG_transporters"/>
</dbReference>
<evidence type="ECO:0000256" key="6">
    <source>
        <dbReference type="ARBA" id="ARBA00022840"/>
    </source>
</evidence>
<dbReference type="OMA" id="SSAYGCC"/>
<feature type="domain" description="ABC transporter" evidence="10">
    <location>
        <begin position="18"/>
        <end position="253"/>
    </location>
</feature>
<dbReference type="GeneID" id="106664440"/>
<dbReference type="EnsemblMetazoa" id="XM_014390143.2">
    <property type="protein sequence ID" value="XP_014245629.1"/>
    <property type="gene ID" value="LOC106664440"/>
</dbReference>
<evidence type="ECO:0000256" key="8">
    <source>
        <dbReference type="ARBA" id="ARBA00023136"/>
    </source>
</evidence>
<dbReference type="InterPro" id="IPR027417">
    <property type="entry name" value="P-loop_NTPase"/>
</dbReference>
<evidence type="ECO:0000256" key="5">
    <source>
        <dbReference type="ARBA" id="ARBA00022741"/>
    </source>
</evidence>
<accession>A0A8I6RG64</accession>
<keyword evidence="7 9" id="KW-1133">Transmembrane helix</keyword>
<dbReference type="Proteomes" id="UP000494040">
    <property type="component" value="Unassembled WGS sequence"/>
</dbReference>
<dbReference type="GO" id="GO:0016887">
    <property type="term" value="F:ATP hydrolysis activity"/>
    <property type="evidence" value="ECO:0007669"/>
    <property type="project" value="InterPro"/>
</dbReference>
<dbReference type="RefSeq" id="XP_014245629.1">
    <property type="nucleotide sequence ID" value="XM_014390143.2"/>
</dbReference>
<dbReference type="InterPro" id="IPR003439">
    <property type="entry name" value="ABC_transporter-like_ATP-bd"/>
</dbReference>
<dbReference type="SUPFAM" id="SSF52540">
    <property type="entry name" value="P-loop containing nucleoside triphosphate hydrolases"/>
    <property type="match status" value="1"/>
</dbReference>
<keyword evidence="6" id="KW-0067">ATP-binding</keyword>
<dbReference type="Pfam" id="PF01061">
    <property type="entry name" value="ABC2_membrane"/>
    <property type="match status" value="1"/>
</dbReference>
<feature type="transmembrane region" description="Helical" evidence="9">
    <location>
        <begin position="493"/>
        <end position="514"/>
    </location>
</feature>
<evidence type="ECO:0000256" key="9">
    <source>
        <dbReference type="SAM" id="Phobius"/>
    </source>
</evidence>
<dbReference type="Pfam" id="PF19055">
    <property type="entry name" value="ABC2_membrane_7"/>
    <property type="match status" value="1"/>
</dbReference>
<keyword evidence="4 9" id="KW-0812">Transmembrane</keyword>
<sequence length="599" mass="66915">MDDSLALCWQNINVYVNIKKKSLFRRTRLQRLKVLHNVSGVVRSGNLCAIIGPSGAGKTTLLAAIGQRNTGILHGEIHINGYTVDKKLMQKICGFVPQHNLTIDSLTVREHMNFMATLKMDRRVTKNQQSKIINSITQNLGLSKCSSTTLSKLSGGETKRVSLAVELLTDPPVLICDEPTSGLDSYTALTVIALLRQLASDNKIIICSVHQPASGIFEMFDTVSLLVSGGKLAYFGDVSAAKKFFSELGLVCPLSYNTAEFVVNQLSAIPDKLTEKFTKSPNSLALQKEIESVKMTMDKCQLAYGMDEKFLKFYSVQPPSQKTQLKWLIWRSALDLIRSSQMIFFKACIYIITALIIAIPYIGTKVNQEGIQSIQGLNYTIITETMYTQAYAVLYTFPQEIPVLLREISNGVYRPAPYYFSKVLTLLPKVAIEAILFSAVIYLVTGVEMNHGFFWFCLPVVISAIVSSAYGCCLSAAFENLPSASMLAIPLDLVSYTFSGIFLQLSTVPVYFAWVKYVSRFYYGLEAISILQWKDLKEIPCSENKDIPCINSGDNVLYSYGYHPNNLLFDLGCLLLIFLLMHTLGFIFLMRRCKKQALY</sequence>
<feature type="transmembrane region" description="Helical" evidence="9">
    <location>
        <begin position="430"/>
        <end position="447"/>
    </location>
</feature>
<dbReference type="KEGG" id="clec:106664440"/>
<evidence type="ECO:0000256" key="4">
    <source>
        <dbReference type="ARBA" id="ARBA00022692"/>
    </source>
</evidence>
<evidence type="ECO:0000256" key="1">
    <source>
        <dbReference type="ARBA" id="ARBA00004141"/>
    </source>
</evidence>
<dbReference type="GO" id="GO:0140359">
    <property type="term" value="F:ABC-type transporter activity"/>
    <property type="evidence" value="ECO:0007669"/>
    <property type="project" value="InterPro"/>
</dbReference>
<dbReference type="Gene3D" id="3.40.50.300">
    <property type="entry name" value="P-loop containing nucleotide triphosphate hydrolases"/>
    <property type="match status" value="1"/>
</dbReference>